<dbReference type="InterPro" id="IPR050464">
    <property type="entry name" value="Zeta_carotene_desat/Oxidored"/>
</dbReference>
<dbReference type="GO" id="GO:0016491">
    <property type="term" value="F:oxidoreductase activity"/>
    <property type="evidence" value="ECO:0007669"/>
    <property type="project" value="InterPro"/>
</dbReference>
<evidence type="ECO:0000313" key="2">
    <source>
        <dbReference type="EMBL" id="QSX00172.1"/>
    </source>
</evidence>
<reference evidence="2 3" key="1">
    <citation type="submission" date="2021-03" db="EMBL/GenBank/DDBJ databases">
        <title>Haloterrigena longa sp. nov. and Haloterrigena limicola sp. nov., extremely halophilic archaea isolated from a salt lake.</title>
        <authorList>
            <person name="Henglin C."/>
        </authorList>
    </citation>
    <scope>NUCLEOTIDE SEQUENCE [LARGE SCALE GENOMIC DNA]</scope>
    <source>
        <strain evidence="2 3">KZCA68</strain>
    </source>
</reference>
<dbReference type="InterPro" id="IPR002937">
    <property type="entry name" value="Amino_oxidase"/>
</dbReference>
<dbReference type="PANTHER" id="PTHR42923:SF3">
    <property type="entry name" value="PROTOPORPHYRINOGEN OXIDASE"/>
    <property type="match status" value="1"/>
</dbReference>
<dbReference type="Gene3D" id="3.50.50.60">
    <property type="entry name" value="FAD/NAD(P)-binding domain"/>
    <property type="match status" value="1"/>
</dbReference>
<organism evidence="2 3">
    <name type="scientific">Haloterrigena alkaliphila</name>
    <dbReference type="NCBI Taxonomy" id="2816475"/>
    <lineage>
        <taxon>Archaea</taxon>
        <taxon>Methanobacteriati</taxon>
        <taxon>Methanobacteriota</taxon>
        <taxon>Stenosarchaea group</taxon>
        <taxon>Halobacteria</taxon>
        <taxon>Halobacteriales</taxon>
        <taxon>Natrialbaceae</taxon>
        <taxon>Haloterrigena</taxon>
    </lineage>
</organism>
<dbReference type="Gene3D" id="1.10.3110.10">
    <property type="entry name" value="protoporphyrinogen ix oxidase, domain 3"/>
    <property type="match status" value="1"/>
</dbReference>
<dbReference type="EMBL" id="CP071462">
    <property type="protein sequence ID" value="QSX00172.1"/>
    <property type="molecule type" value="Genomic_DNA"/>
</dbReference>
<protein>
    <submittedName>
        <fullName evidence="2">FAD-dependent oxidoreductase</fullName>
    </submittedName>
</protein>
<dbReference type="SUPFAM" id="SSF51905">
    <property type="entry name" value="FAD/NAD(P)-binding domain"/>
    <property type="match status" value="1"/>
</dbReference>
<dbReference type="GeneID" id="63186476"/>
<gene>
    <name evidence="2" type="ORF">J0X25_04185</name>
</gene>
<feature type="domain" description="Amine oxidase" evidence="1">
    <location>
        <begin position="10"/>
        <end position="446"/>
    </location>
</feature>
<dbReference type="KEGG" id="hakz:J0X25_04185"/>
<sequence length="465" mass="49867">MIGVVGGTAAGLAAAYGLTERGHDVRVFEPSDRLGGIAATTAADGTGGDPLERVPVSFVRPRDEAAIDLLADLGLADRLEWRPTRTAMYVDGTVHPVDAPWEFLAYPPLSLSDTARLATLQSGIDRRGFTRRRPRFDAYDPAAYADVPAEAFVREHAGDAVYERFYGPLLAARFGDRASTVSAAWVLEHCRGERERTRFGREYRGQFADSSAVLVDALADAIGRERIVTNARVTALEGATGDRDATAGDGSDRLESLTVERDGVRETYPVDAVVLASATDRHPGLTRFEPPVPVRTRTCVRVSTTAETPLTDAYRVTMVDDAPFGELVTPTVLGSSERDDGHRYCLLDGGAAADRSSATVERRWLEALATRFARFDRNDLAGIETTRIRQPVPERGTAVGVTTPVAASTGGRTTVLADGVYGAGPACQRQFPERSVGAALETGLTCGMRVADELSGVSKRQSASH</sequence>
<name>A0A8A2VF80_9EURY</name>
<dbReference type="Gene3D" id="3.90.660.20">
    <property type="entry name" value="Protoporphyrinogen oxidase, mitochondrial, domain 2"/>
    <property type="match status" value="1"/>
</dbReference>
<proteinExistence type="predicted"/>
<evidence type="ECO:0000313" key="3">
    <source>
        <dbReference type="Proteomes" id="UP000663203"/>
    </source>
</evidence>
<dbReference type="Proteomes" id="UP000663203">
    <property type="component" value="Chromosome"/>
</dbReference>
<keyword evidence="3" id="KW-1185">Reference proteome</keyword>
<evidence type="ECO:0000259" key="1">
    <source>
        <dbReference type="Pfam" id="PF01593"/>
    </source>
</evidence>
<accession>A0A8A2VF80</accession>
<dbReference type="Pfam" id="PF01593">
    <property type="entry name" value="Amino_oxidase"/>
    <property type="match status" value="1"/>
</dbReference>
<dbReference type="InterPro" id="IPR036188">
    <property type="entry name" value="FAD/NAD-bd_sf"/>
</dbReference>
<dbReference type="AlphaFoldDB" id="A0A8A2VF80"/>
<dbReference type="PANTHER" id="PTHR42923">
    <property type="entry name" value="PROTOPORPHYRINOGEN OXIDASE"/>
    <property type="match status" value="1"/>
</dbReference>
<dbReference type="RefSeq" id="WP_207289892.1">
    <property type="nucleotide sequence ID" value="NZ_CP071462.1"/>
</dbReference>